<name>A0A1G9Q3V8_9PROT</name>
<dbReference type="RefSeq" id="WP_091767971.1">
    <property type="nucleotide sequence ID" value="NZ_FNHG01000004.1"/>
</dbReference>
<dbReference type="Proteomes" id="UP000199759">
    <property type="component" value="Unassembled WGS sequence"/>
</dbReference>
<gene>
    <name evidence="1" type="ORF">SAMN04488568_104154</name>
</gene>
<proteinExistence type="predicted"/>
<evidence type="ECO:0000313" key="1">
    <source>
        <dbReference type="EMBL" id="SDM05714.1"/>
    </source>
</evidence>
<dbReference type="EMBL" id="FNHG01000004">
    <property type="protein sequence ID" value="SDM05714.1"/>
    <property type="molecule type" value="Genomic_DNA"/>
</dbReference>
<dbReference type="AlphaFoldDB" id="A0A1G9Q3V8"/>
<protein>
    <submittedName>
        <fullName evidence="1">Uncharacterized protein</fullName>
    </submittedName>
</protein>
<keyword evidence="2" id="KW-1185">Reference proteome</keyword>
<dbReference type="OrthoDB" id="7631148at2"/>
<reference evidence="1 2" key="1">
    <citation type="submission" date="2016-10" db="EMBL/GenBank/DDBJ databases">
        <authorList>
            <person name="de Groot N.N."/>
        </authorList>
    </citation>
    <scope>NUCLEOTIDE SEQUENCE [LARGE SCALE GENOMIC DNA]</scope>
    <source>
        <strain evidence="1 2">DSM 16077</strain>
    </source>
</reference>
<accession>A0A1G9Q3V8</accession>
<organism evidence="1 2">
    <name type="scientific">Maricaulis salignorans</name>
    <dbReference type="NCBI Taxonomy" id="144026"/>
    <lineage>
        <taxon>Bacteria</taxon>
        <taxon>Pseudomonadati</taxon>
        <taxon>Pseudomonadota</taxon>
        <taxon>Alphaproteobacteria</taxon>
        <taxon>Maricaulales</taxon>
        <taxon>Maricaulaceae</taxon>
        <taxon>Maricaulis</taxon>
    </lineage>
</organism>
<evidence type="ECO:0000313" key="2">
    <source>
        <dbReference type="Proteomes" id="UP000199759"/>
    </source>
</evidence>
<sequence length="314" mass="33254">MDTPLDRFTQLAASLRDTKPRPDQQAAAFAAVALVHAEHPATKLVAATRTHHESLKAALGSFQAPNGSMRWVYAAMLAAHGVDTGHFLGAREALRQACAASKTGRLHAGGARAALILSLGEAGPDVVDAFYAMKRALRPPWWRSDDSVTDTFAAAHVLAGSRPETVVDARAHAEAVFGADRGTRGYRRDGARQCVLLGQAPEIVLSRFIALEDARRADRFLRGRSDRSMTMEWAVAGRTPADLTRISDMTRTMPKPLTSIGFCRTRLASLIAFDDQARNPAGSASALAAVIAAQAAMIAAITASSVAATSAASN</sequence>